<evidence type="ECO:0000313" key="3">
    <source>
        <dbReference type="EMBL" id="KAB8303288.1"/>
    </source>
</evidence>
<proteinExistence type="predicted"/>
<feature type="chain" id="PRO_5025047379" evidence="2">
    <location>
        <begin position="21"/>
        <end position="177"/>
    </location>
</feature>
<reference evidence="3 4" key="1">
    <citation type="submission" date="2019-06" db="EMBL/GenBank/DDBJ databases">
        <title>Genome Sequence of the Brown Rot Fungal Pathogen Monilinia laxa.</title>
        <authorList>
            <person name="De Miccolis Angelini R.M."/>
            <person name="Landi L."/>
            <person name="Abate D."/>
            <person name="Pollastro S."/>
            <person name="Romanazzi G."/>
            <person name="Faretra F."/>
        </authorList>
    </citation>
    <scope>NUCLEOTIDE SEQUENCE [LARGE SCALE GENOMIC DNA]</scope>
    <source>
        <strain evidence="3 4">Mlax316</strain>
    </source>
</reference>
<feature type="compositionally biased region" description="Low complexity" evidence="1">
    <location>
        <begin position="128"/>
        <end position="138"/>
    </location>
</feature>
<keyword evidence="4" id="KW-1185">Reference proteome</keyword>
<sequence>MKALKLSILGIFTIASFVFAQQETPSDFCKRTAGPNYVPKNDANGVFQGQCETAAISICLGTESNKGTRTLKPARQSAVSLQTWWEPQQREARLLHSAPKFQMERYSPLLFSLCILHHFHHHHHTNTASPPQAQAPPASHHPPPSPAPPPTCKPSRATDRTSKSTASARLWCTRTPG</sequence>
<protein>
    <submittedName>
        <fullName evidence="3">Uncharacterized protein</fullName>
    </submittedName>
</protein>
<evidence type="ECO:0000256" key="2">
    <source>
        <dbReference type="SAM" id="SignalP"/>
    </source>
</evidence>
<keyword evidence="2" id="KW-0732">Signal</keyword>
<feature type="compositionally biased region" description="Pro residues" evidence="1">
    <location>
        <begin position="139"/>
        <end position="152"/>
    </location>
</feature>
<dbReference type="OrthoDB" id="5176367at2759"/>
<comment type="caution">
    <text evidence="3">The sequence shown here is derived from an EMBL/GenBank/DDBJ whole genome shotgun (WGS) entry which is preliminary data.</text>
</comment>
<organism evidence="3 4">
    <name type="scientific">Monilinia laxa</name>
    <name type="common">Brown rot fungus</name>
    <name type="synonym">Sclerotinia laxa</name>
    <dbReference type="NCBI Taxonomy" id="61186"/>
    <lineage>
        <taxon>Eukaryota</taxon>
        <taxon>Fungi</taxon>
        <taxon>Dikarya</taxon>
        <taxon>Ascomycota</taxon>
        <taxon>Pezizomycotina</taxon>
        <taxon>Leotiomycetes</taxon>
        <taxon>Helotiales</taxon>
        <taxon>Sclerotiniaceae</taxon>
        <taxon>Monilinia</taxon>
    </lineage>
</organism>
<dbReference type="EMBL" id="VIGI01000002">
    <property type="protein sequence ID" value="KAB8303288.1"/>
    <property type="molecule type" value="Genomic_DNA"/>
</dbReference>
<gene>
    <name evidence="3" type="ORF">EYC80_004728</name>
</gene>
<name>A0A5N6KHZ7_MONLA</name>
<dbReference type="AlphaFoldDB" id="A0A5N6KHZ7"/>
<evidence type="ECO:0000313" key="4">
    <source>
        <dbReference type="Proteomes" id="UP000326757"/>
    </source>
</evidence>
<evidence type="ECO:0000256" key="1">
    <source>
        <dbReference type="SAM" id="MobiDB-lite"/>
    </source>
</evidence>
<dbReference type="Proteomes" id="UP000326757">
    <property type="component" value="Unassembled WGS sequence"/>
</dbReference>
<feature type="signal peptide" evidence="2">
    <location>
        <begin position="1"/>
        <end position="20"/>
    </location>
</feature>
<accession>A0A5N6KHZ7</accession>
<feature type="region of interest" description="Disordered" evidence="1">
    <location>
        <begin position="123"/>
        <end position="177"/>
    </location>
</feature>